<evidence type="ECO:0000313" key="4">
    <source>
        <dbReference type="EMBL" id="VEN37006.1"/>
    </source>
</evidence>
<name>A0A653BPR7_CALMS</name>
<dbReference type="AlphaFoldDB" id="A0A653BPR7"/>
<evidence type="ECO:0000313" key="5">
    <source>
        <dbReference type="Proteomes" id="UP000410492"/>
    </source>
</evidence>
<proteinExistence type="inferred from homology"/>
<dbReference type="InterPro" id="IPR037355">
    <property type="entry name" value="COMMD3"/>
</dbReference>
<evidence type="ECO:0000256" key="1">
    <source>
        <dbReference type="ARBA" id="ARBA00016548"/>
    </source>
</evidence>
<evidence type="ECO:0000256" key="2">
    <source>
        <dbReference type="ARBA" id="ARBA00093469"/>
    </source>
</evidence>
<keyword evidence="5" id="KW-1185">Reference proteome</keyword>
<dbReference type="GO" id="GO:0006814">
    <property type="term" value="P:sodium ion transport"/>
    <property type="evidence" value="ECO:0007669"/>
    <property type="project" value="InterPro"/>
</dbReference>
<evidence type="ECO:0000259" key="3">
    <source>
        <dbReference type="PROSITE" id="PS51269"/>
    </source>
</evidence>
<dbReference type="InterPro" id="IPR017920">
    <property type="entry name" value="COMM"/>
</dbReference>
<dbReference type="Pfam" id="PF07258">
    <property type="entry name" value="COMM_domain"/>
    <property type="match status" value="1"/>
</dbReference>
<dbReference type="PROSITE" id="PS51269">
    <property type="entry name" value="COMM"/>
    <property type="match status" value="1"/>
</dbReference>
<dbReference type="OrthoDB" id="1917519at2759"/>
<dbReference type="PANTHER" id="PTHR31159">
    <property type="entry name" value="COMM DOMAIN-CONTAINING PROTEIN 3"/>
    <property type="match status" value="1"/>
</dbReference>
<dbReference type="PANTHER" id="PTHR31159:SF1">
    <property type="entry name" value="COMM DOMAIN-CONTAINING PROTEIN 3"/>
    <property type="match status" value="1"/>
</dbReference>
<accession>A0A653BPR7</accession>
<reference evidence="4 5" key="1">
    <citation type="submission" date="2019-01" db="EMBL/GenBank/DDBJ databases">
        <authorList>
            <person name="Sayadi A."/>
        </authorList>
    </citation>
    <scope>NUCLEOTIDE SEQUENCE [LARGE SCALE GENOMIC DNA]</scope>
</reference>
<comment type="similarity">
    <text evidence="2">Belongs to the COMM domain-containing protein 3 family.</text>
</comment>
<dbReference type="Proteomes" id="UP000410492">
    <property type="component" value="Unassembled WGS sequence"/>
</dbReference>
<gene>
    <name evidence="4" type="ORF">CALMAC_LOCUS2393</name>
</gene>
<dbReference type="EMBL" id="CAACVG010002866">
    <property type="protein sequence ID" value="VEN37006.1"/>
    <property type="molecule type" value="Genomic_DNA"/>
</dbReference>
<protein>
    <recommendedName>
        <fullName evidence="1">COMM domain-containing protein 3</fullName>
    </recommendedName>
</protein>
<sequence>METSRNCQNISQYIKILDDEAFKKLTENCLSYLTENGEIHKPDSICATRGDVVKYLYVFLLTITSEFARRRSSNDDIIRSLSEHGISSAKAEWYADLYKKHEKSLTGVMANIGSTLPHIVDVRWKMAFTVKTSELDAMDGPIFMILLVTQQYDLAKEENVTKEIAFRCTANELQDLVFKIKDAVRHCSVLSRGIL</sequence>
<organism evidence="4 5">
    <name type="scientific">Callosobruchus maculatus</name>
    <name type="common">Southern cowpea weevil</name>
    <name type="synonym">Pulse bruchid</name>
    <dbReference type="NCBI Taxonomy" id="64391"/>
    <lineage>
        <taxon>Eukaryota</taxon>
        <taxon>Metazoa</taxon>
        <taxon>Ecdysozoa</taxon>
        <taxon>Arthropoda</taxon>
        <taxon>Hexapoda</taxon>
        <taxon>Insecta</taxon>
        <taxon>Pterygota</taxon>
        <taxon>Neoptera</taxon>
        <taxon>Endopterygota</taxon>
        <taxon>Coleoptera</taxon>
        <taxon>Polyphaga</taxon>
        <taxon>Cucujiformia</taxon>
        <taxon>Chrysomeloidea</taxon>
        <taxon>Chrysomelidae</taxon>
        <taxon>Bruchinae</taxon>
        <taxon>Bruchini</taxon>
        <taxon>Callosobruchus</taxon>
    </lineage>
</organism>
<feature type="domain" description="COMM" evidence="3">
    <location>
        <begin position="118"/>
        <end position="191"/>
    </location>
</feature>